<dbReference type="InterPro" id="IPR004463">
    <property type="entry name" value="UDP-acyl_GlcNac_deAcase"/>
</dbReference>
<evidence type="ECO:0000256" key="4">
    <source>
        <dbReference type="ARBA" id="ARBA00012745"/>
    </source>
</evidence>
<dbReference type="Pfam" id="PF03331">
    <property type="entry name" value="LpxC"/>
    <property type="match status" value="1"/>
</dbReference>
<dbReference type="HAMAP" id="MF_00388">
    <property type="entry name" value="LpxC"/>
    <property type="match status" value="1"/>
</dbReference>
<protein>
    <recommendedName>
        <fullName evidence="4 12">UDP-3-O-acyl-N-acetylglucosamine deacetylase</fullName>
        <shortName evidence="12">UDP-3-O-acyl-GlcNAc deacetylase</shortName>
        <ecNumber evidence="4 12">3.5.1.108</ecNumber>
    </recommendedName>
    <alternativeName>
        <fullName evidence="12">UDP-3-O-[R-3-hydroxymyristoyl]-N-acetylglucosamine deacetylase</fullName>
    </alternativeName>
</protein>
<organism evidence="13 14">
    <name type="scientific">Hyphococcus luteus</name>
    <dbReference type="NCBI Taxonomy" id="2058213"/>
    <lineage>
        <taxon>Bacteria</taxon>
        <taxon>Pseudomonadati</taxon>
        <taxon>Pseudomonadota</taxon>
        <taxon>Alphaproteobacteria</taxon>
        <taxon>Parvularculales</taxon>
        <taxon>Parvularculaceae</taxon>
        <taxon>Hyphococcus</taxon>
    </lineage>
</organism>
<evidence type="ECO:0000256" key="11">
    <source>
        <dbReference type="ARBA" id="ARBA00024535"/>
    </source>
</evidence>
<dbReference type="InterPro" id="IPR020568">
    <property type="entry name" value="Ribosomal_Su5_D2-typ_SF"/>
</dbReference>
<feature type="binding site" evidence="12">
    <location>
        <position position="243"/>
    </location>
    <ligand>
        <name>Zn(2+)</name>
        <dbReference type="ChEBI" id="CHEBI:29105"/>
    </ligand>
</feature>
<keyword evidence="6 12" id="KW-0441">Lipid A biosynthesis</keyword>
<evidence type="ECO:0000256" key="7">
    <source>
        <dbReference type="ARBA" id="ARBA00022723"/>
    </source>
</evidence>
<comment type="similarity">
    <text evidence="12">Belongs to the LpxC family.</text>
</comment>
<dbReference type="UniPathway" id="UPA00359">
    <property type="reaction ID" value="UER00478"/>
</dbReference>
<gene>
    <name evidence="12 13" type="primary">lpxC</name>
    <name evidence="13" type="ORF">CW354_03785</name>
</gene>
<comment type="pathway">
    <text evidence="3 12">Glycolipid biosynthesis; lipid IV(A) biosynthesis; lipid IV(A) from (3R)-3-hydroxytetradecanoyl-[acyl-carrier-protein] and UDP-N-acetyl-alpha-D-glucosamine: step 2/6.</text>
</comment>
<comment type="cofactor">
    <cofactor evidence="1 12">
        <name>Zn(2+)</name>
        <dbReference type="ChEBI" id="CHEBI:29105"/>
    </cofactor>
</comment>
<dbReference type="GO" id="GO:0016020">
    <property type="term" value="C:membrane"/>
    <property type="evidence" value="ECO:0007669"/>
    <property type="project" value="GOC"/>
</dbReference>
<proteinExistence type="inferred from homology"/>
<dbReference type="NCBIfam" id="TIGR00325">
    <property type="entry name" value="lpxC"/>
    <property type="match status" value="1"/>
</dbReference>
<evidence type="ECO:0000256" key="8">
    <source>
        <dbReference type="ARBA" id="ARBA00022801"/>
    </source>
</evidence>
<evidence type="ECO:0000256" key="3">
    <source>
        <dbReference type="ARBA" id="ARBA00005002"/>
    </source>
</evidence>
<evidence type="ECO:0000256" key="1">
    <source>
        <dbReference type="ARBA" id="ARBA00001947"/>
    </source>
</evidence>
<keyword evidence="14" id="KW-1185">Reference proteome</keyword>
<name>A0A2S7K9A3_9PROT</name>
<evidence type="ECO:0000313" key="13">
    <source>
        <dbReference type="EMBL" id="PQA89080.1"/>
    </source>
</evidence>
<keyword evidence="7 12" id="KW-0479">Metal-binding</keyword>
<evidence type="ECO:0000256" key="5">
    <source>
        <dbReference type="ARBA" id="ARBA00022516"/>
    </source>
</evidence>
<comment type="function">
    <text evidence="2 12">Catalyzes the hydrolysis of UDP-3-O-myristoyl-N-acetylglucosamine to form UDP-3-O-myristoylglucosamine and acetate, the committed step in lipid A biosynthesis.</text>
</comment>
<dbReference type="EMBL" id="PJCH01000003">
    <property type="protein sequence ID" value="PQA89080.1"/>
    <property type="molecule type" value="Genomic_DNA"/>
</dbReference>
<dbReference type="AlphaFoldDB" id="A0A2S7K9A3"/>
<feature type="binding site" evidence="12">
    <location>
        <position position="82"/>
    </location>
    <ligand>
        <name>Zn(2+)</name>
        <dbReference type="ChEBI" id="CHEBI:29105"/>
    </ligand>
</feature>
<dbReference type="InterPro" id="IPR011334">
    <property type="entry name" value="UDP-acyl_GlcNac_deAcase_C"/>
</dbReference>
<keyword evidence="8 12" id="KW-0378">Hydrolase</keyword>
<feature type="binding site" evidence="12">
    <location>
        <position position="239"/>
    </location>
    <ligand>
        <name>Zn(2+)</name>
        <dbReference type="ChEBI" id="CHEBI:29105"/>
    </ligand>
</feature>
<comment type="caution">
    <text evidence="13">The sequence shown here is derived from an EMBL/GenBank/DDBJ whole genome shotgun (WGS) entry which is preliminary data.</text>
</comment>
<dbReference type="PANTHER" id="PTHR33694">
    <property type="entry name" value="UDP-3-O-ACYL-N-ACETYLGLUCOSAMINE DEACETYLASE 1, MITOCHONDRIAL-RELATED"/>
    <property type="match status" value="1"/>
</dbReference>
<dbReference type="InterPro" id="IPR015870">
    <property type="entry name" value="UDP-acyl_N-AcGlcN_deAcase_N"/>
</dbReference>
<dbReference type="Proteomes" id="UP000239504">
    <property type="component" value="Unassembled WGS sequence"/>
</dbReference>
<accession>A0A2S7K9A3</accession>
<dbReference type="EC" id="3.5.1.108" evidence="4 12"/>
<feature type="active site" description="Proton donor" evidence="12">
    <location>
        <position position="266"/>
    </location>
</feature>
<dbReference type="OrthoDB" id="9802746at2"/>
<comment type="catalytic activity">
    <reaction evidence="11 12">
        <text>a UDP-3-O-[(3R)-3-hydroxyacyl]-N-acetyl-alpha-D-glucosamine + H2O = a UDP-3-O-[(3R)-3-hydroxyacyl]-alpha-D-glucosamine + acetate</text>
        <dbReference type="Rhea" id="RHEA:67816"/>
        <dbReference type="ChEBI" id="CHEBI:15377"/>
        <dbReference type="ChEBI" id="CHEBI:30089"/>
        <dbReference type="ChEBI" id="CHEBI:137740"/>
        <dbReference type="ChEBI" id="CHEBI:173225"/>
        <dbReference type="EC" id="3.5.1.108"/>
    </reaction>
</comment>
<dbReference type="GO" id="GO:0009245">
    <property type="term" value="P:lipid A biosynthetic process"/>
    <property type="evidence" value="ECO:0007669"/>
    <property type="project" value="UniProtKB-UniRule"/>
</dbReference>
<dbReference type="RefSeq" id="WP_104828718.1">
    <property type="nucleotide sequence ID" value="NZ_PJCH01000003.1"/>
</dbReference>
<evidence type="ECO:0000256" key="10">
    <source>
        <dbReference type="ARBA" id="ARBA00023098"/>
    </source>
</evidence>
<keyword evidence="5 12" id="KW-0444">Lipid biosynthesis</keyword>
<evidence type="ECO:0000256" key="6">
    <source>
        <dbReference type="ARBA" id="ARBA00022556"/>
    </source>
</evidence>
<evidence type="ECO:0000256" key="2">
    <source>
        <dbReference type="ARBA" id="ARBA00002923"/>
    </source>
</evidence>
<evidence type="ECO:0000256" key="12">
    <source>
        <dbReference type="HAMAP-Rule" id="MF_00388"/>
    </source>
</evidence>
<dbReference type="Gene3D" id="3.30.1700.10">
    <property type="entry name" value="lpxc deacetylase, domain 2"/>
    <property type="match status" value="1"/>
</dbReference>
<dbReference type="Gene3D" id="3.30.230.20">
    <property type="entry name" value="lpxc deacetylase, domain 1"/>
    <property type="match status" value="1"/>
</dbReference>
<evidence type="ECO:0000256" key="9">
    <source>
        <dbReference type="ARBA" id="ARBA00022833"/>
    </source>
</evidence>
<dbReference type="PANTHER" id="PTHR33694:SF1">
    <property type="entry name" value="UDP-3-O-ACYL-N-ACETYLGLUCOSAMINE DEACETYLASE 1, MITOCHONDRIAL-RELATED"/>
    <property type="match status" value="1"/>
</dbReference>
<keyword evidence="10 12" id="KW-0443">Lipid metabolism</keyword>
<dbReference type="GO" id="GO:0103117">
    <property type="term" value="F:UDP-3-O-acyl-N-acetylglucosamine deacetylase activity"/>
    <property type="evidence" value="ECO:0007669"/>
    <property type="project" value="UniProtKB-UniRule"/>
</dbReference>
<sequence>MSEPARQRTIASEIEFSGVGLHSGAECRVRLLPATRGGVVFRCLGREGDGAQIKASPENVVSADHGTSLANRDGARIGTVEHLMAALALSRVDHVIVEVDGPEIPILDGSAAPFVAAIAENGHERLSAYRHPAVVQEKIRIGDEKRWIEFEPFAGRRLDIEINFAGCLIGRQTLSIDLEDPEDLVRLSTARTFVRLEEVEALKNAGLIRGGGLDNALVVDGEKLLNEDTLRDQAEFALHKALDLVGDLYLVGAPIVGRIKAFRPGHDLNTRAAMALAKAAGETAQPISATA</sequence>
<evidence type="ECO:0000313" key="14">
    <source>
        <dbReference type="Proteomes" id="UP000239504"/>
    </source>
</evidence>
<dbReference type="GO" id="GO:0046872">
    <property type="term" value="F:metal ion binding"/>
    <property type="evidence" value="ECO:0007669"/>
    <property type="project" value="UniProtKB-KW"/>
</dbReference>
<dbReference type="SUPFAM" id="SSF54211">
    <property type="entry name" value="Ribosomal protein S5 domain 2-like"/>
    <property type="match status" value="2"/>
</dbReference>
<keyword evidence="9 12" id="KW-0862">Zinc</keyword>
<reference evidence="13 14" key="1">
    <citation type="submission" date="2017-12" db="EMBL/GenBank/DDBJ databases">
        <authorList>
            <person name="Hurst M.R.H."/>
        </authorList>
    </citation>
    <scope>NUCLEOTIDE SEQUENCE [LARGE SCALE GENOMIC DNA]</scope>
    <source>
        <strain evidence="13 14">SY-3-19</strain>
    </source>
</reference>